<organism evidence="1 2">
    <name type="scientific">Dactylosporangium siamense</name>
    <dbReference type="NCBI Taxonomy" id="685454"/>
    <lineage>
        <taxon>Bacteria</taxon>
        <taxon>Bacillati</taxon>
        <taxon>Actinomycetota</taxon>
        <taxon>Actinomycetes</taxon>
        <taxon>Micromonosporales</taxon>
        <taxon>Micromonosporaceae</taxon>
        <taxon>Dactylosporangium</taxon>
    </lineage>
</organism>
<protein>
    <submittedName>
        <fullName evidence="1">Uncharacterized protein</fullName>
    </submittedName>
</protein>
<proteinExistence type="predicted"/>
<dbReference type="AlphaFoldDB" id="A0A919PRL7"/>
<comment type="caution">
    <text evidence="1">The sequence shown here is derived from an EMBL/GenBank/DDBJ whole genome shotgun (WGS) entry which is preliminary data.</text>
</comment>
<accession>A0A919PRL7</accession>
<sequence length="63" mass="6536">MLSLPDVIGVGIGRDDAGAEVIDVYVQRAVPRRDLDLGATIPDALEGVPVRVVPIGEVTAQGN</sequence>
<keyword evidence="2" id="KW-1185">Reference proteome</keyword>
<evidence type="ECO:0000313" key="2">
    <source>
        <dbReference type="Proteomes" id="UP000660611"/>
    </source>
</evidence>
<evidence type="ECO:0000313" key="1">
    <source>
        <dbReference type="EMBL" id="GIG48884.1"/>
    </source>
</evidence>
<dbReference type="Proteomes" id="UP000660611">
    <property type="component" value="Unassembled WGS sequence"/>
</dbReference>
<name>A0A919PRL7_9ACTN</name>
<gene>
    <name evidence="1" type="ORF">Dsi01nite_069250</name>
</gene>
<dbReference type="EMBL" id="BONQ01000110">
    <property type="protein sequence ID" value="GIG48884.1"/>
    <property type="molecule type" value="Genomic_DNA"/>
</dbReference>
<reference evidence="1" key="1">
    <citation type="submission" date="2021-01" db="EMBL/GenBank/DDBJ databases">
        <title>Whole genome shotgun sequence of Dactylosporangium siamense NBRC 106093.</title>
        <authorList>
            <person name="Komaki H."/>
            <person name="Tamura T."/>
        </authorList>
    </citation>
    <scope>NUCLEOTIDE SEQUENCE</scope>
    <source>
        <strain evidence="1">NBRC 106093</strain>
    </source>
</reference>